<proteinExistence type="predicted"/>
<accession>A0A7G9FLC5</accession>
<keyword evidence="2" id="KW-1185">Reference proteome</keyword>
<dbReference type="KEGG" id="wcp:H9Q76_11650"/>
<reference evidence="1 2" key="1">
    <citation type="submission" date="2020-08" db="EMBL/GenBank/DDBJ databases">
        <authorList>
            <person name="Liu C."/>
            <person name="Sun Q."/>
        </authorList>
    </citation>
    <scope>NUCLEOTIDE SEQUENCE [LARGE SCALE GENOMIC DNA]</scope>
    <source>
        <strain evidence="1 2">NSJ-4</strain>
    </source>
</reference>
<dbReference type="Proteomes" id="UP000515819">
    <property type="component" value="Chromosome"/>
</dbReference>
<evidence type="ECO:0000313" key="1">
    <source>
        <dbReference type="EMBL" id="QNL99356.1"/>
    </source>
</evidence>
<sequence>MGKLDDMTKELYENDLVFADTMNVLFFDGESMIRAQDLSPLDPTEEHTIFDDDFVSITESEEKTDKTQRKAEAFSNQKYRDVLRMLQTQNGKLEVRIIVGAEIQSHIHYAMPIRNFEYDALNLSRQLSARQKYNRENHLLKSRNEFLSGIKKGETFTPVLTVVVYLGKGTWDAPKTLHEMFNLDGVPETLLAYVPDYRTAILQPESVTSKQLARMKSPLRHILGVIKASTNWQDMNNYVNQNKNDLSHLDSLTAGIISEACNMNIPKQELEKEDVNMCEALVQLKEIGRQEGLSEGKIEGKVLAYLEVGKSDDWIIDHLQITQEKLDEILNNQ</sequence>
<dbReference type="AlphaFoldDB" id="A0A7G9FLC5"/>
<evidence type="ECO:0000313" key="2">
    <source>
        <dbReference type="Proteomes" id="UP000515819"/>
    </source>
</evidence>
<organism evidence="1 2">
    <name type="scientific">Wujia chipingensis</name>
    <dbReference type="NCBI Taxonomy" id="2763670"/>
    <lineage>
        <taxon>Bacteria</taxon>
        <taxon>Bacillati</taxon>
        <taxon>Bacillota</taxon>
        <taxon>Clostridia</taxon>
        <taxon>Lachnospirales</taxon>
        <taxon>Lachnospiraceae</taxon>
        <taxon>Wujia</taxon>
    </lineage>
</organism>
<dbReference type="EMBL" id="CP060632">
    <property type="protein sequence ID" value="QNL99356.1"/>
    <property type="molecule type" value="Genomic_DNA"/>
</dbReference>
<gene>
    <name evidence="1" type="ORF">H9Q76_11650</name>
</gene>
<dbReference type="RefSeq" id="WP_249321143.1">
    <property type="nucleotide sequence ID" value="NZ_CP060632.1"/>
</dbReference>
<name>A0A7G9FLC5_9FIRM</name>
<protein>
    <submittedName>
        <fullName evidence="1">Rpn family recombination-promoting nuclease/putative transposase</fullName>
    </submittedName>
</protein>